<dbReference type="InterPro" id="IPR004563">
    <property type="entry name" value="Apolipo_AcylTrfase"/>
</dbReference>
<feature type="transmembrane region" description="Helical" evidence="8">
    <location>
        <begin position="119"/>
        <end position="139"/>
    </location>
</feature>
<accession>A0A926Z909</accession>
<comment type="function">
    <text evidence="8">Catalyzes the phospholipid dependent N-acylation of the N-terminal cysteine of apolipoprotein, the last step in lipoprotein maturation.</text>
</comment>
<evidence type="ECO:0000256" key="5">
    <source>
        <dbReference type="ARBA" id="ARBA00022989"/>
    </source>
</evidence>
<dbReference type="HAMAP" id="MF_01148">
    <property type="entry name" value="Lnt"/>
    <property type="match status" value="1"/>
</dbReference>
<keyword evidence="4 8" id="KW-0812">Transmembrane</keyword>
<comment type="catalytic activity">
    <reaction evidence="8">
        <text>N-terminal S-1,2-diacyl-sn-glyceryl-L-cysteinyl-[lipoprotein] + a glycerophospholipid = N-acyl-S-1,2-diacyl-sn-glyceryl-L-cysteinyl-[lipoprotein] + a 2-acyl-sn-glycero-3-phospholipid + H(+)</text>
        <dbReference type="Rhea" id="RHEA:48228"/>
        <dbReference type="Rhea" id="RHEA-COMP:14681"/>
        <dbReference type="Rhea" id="RHEA-COMP:14684"/>
        <dbReference type="ChEBI" id="CHEBI:15378"/>
        <dbReference type="ChEBI" id="CHEBI:136912"/>
        <dbReference type="ChEBI" id="CHEBI:140656"/>
        <dbReference type="ChEBI" id="CHEBI:140657"/>
        <dbReference type="ChEBI" id="CHEBI:140660"/>
        <dbReference type="EC" id="2.3.1.269"/>
    </reaction>
</comment>
<dbReference type="CDD" id="cd07571">
    <property type="entry name" value="ALP_N-acyl_transferase"/>
    <property type="match status" value="1"/>
</dbReference>
<evidence type="ECO:0000256" key="2">
    <source>
        <dbReference type="ARBA" id="ARBA00022475"/>
    </source>
</evidence>
<dbReference type="AlphaFoldDB" id="A0A926Z909"/>
<feature type="transmembrane region" description="Helical" evidence="8">
    <location>
        <begin position="48"/>
        <end position="69"/>
    </location>
</feature>
<evidence type="ECO:0000259" key="9">
    <source>
        <dbReference type="PROSITE" id="PS50263"/>
    </source>
</evidence>
<name>A0A926Z909_9CYAN</name>
<dbReference type="Pfam" id="PF20154">
    <property type="entry name" value="LNT_N"/>
    <property type="match status" value="1"/>
</dbReference>
<dbReference type="PANTHER" id="PTHR38686">
    <property type="entry name" value="APOLIPOPROTEIN N-ACYLTRANSFERASE"/>
    <property type="match status" value="1"/>
</dbReference>
<keyword evidence="2 8" id="KW-1003">Cell membrane</keyword>
<reference evidence="10" key="2">
    <citation type="submission" date="2020-08" db="EMBL/GenBank/DDBJ databases">
        <authorList>
            <person name="Chen M."/>
            <person name="Teng W."/>
            <person name="Zhao L."/>
            <person name="Hu C."/>
            <person name="Zhou Y."/>
            <person name="Han B."/>
            <person name="Song L."/>
            <person name="Shu W."/>
        </authorList>
    </citation>
    <scope>NUCLEOTIDE SEQUENCE</scope>
    <source>
        <strain evidence="10">FACHB-1277</strain>
    </source>
</reference>
<feature type="transmembrane region" description="Helical" evidence="8">
    <location>
        <begin position="508"/>
        <end position="529"/>
    </location>
</feature>
<dbReference type="GO" id="GO:0005886">
    <property type="term" value="C:plasma membrane"/>
    <property type="evidence" value="ECO:0007669"/>
    <property type="project" value="UniProtKB-SubCell"/>
</dbReference>
<comment type="pathway">
    <text evidence="8">Protein modification; lipoprotein biosynthesis (N-acyl transfer).</text>
</comment>
<comment type="similarity">
    <text evidence="8">Belongs to the CN hydrolase family. Apolipoprotein N-acyltransferase subfamily.</text>
</comment>
<feature type="transmembrane region" description="Helical" evidence="8">
    <location>
        <begin position="217"/>
        <end position="236"/>
    </location>
</feature>
<keyword evidence="11" id="KW-1185">Reference proteome</keyword>
<dbReference type="InterPro" id="IPR036526">
    <property type="entry name" value="C-N_Hydrolase_sf"/>
</dbReference>
<dbReference type="PROSITE" id="PS50263">
    <property type="entry name" value="CN_HYDROLASE"/>
    <property type="match status" value="1"/>
</dbReference>
<evidence type="ECO:0000256" key="8">
    <source>
        <dbReference type="HAMAP-Rule" id="MF_01148"/>
    </source>
</evidence>
<evidence type="ECO:0000256" key="4">
    <source>
        <dbReference type="ARBA" id="ARBA00022692"/>
    </source>
</evidence>
<keyword evidence="5 8" id="KW-1133">Transmembrane helix</keyword>
<evidence type="ECO:0000256" key="7">
    <source>
        <dbReference type="ARBA" id="ARBA00023315"/>
    </source>
</evidence>
<dbReference type="EMBL" id="JACJPY010000054">
    <property type="protein sequence ID" value="MBD2151459.1"/>
    <property type="molecule type" value="Genomic_DNA"/>
</dbReference>
<comment type="caution">
    <text evidence="10">The sequence shown here is derived from an EMBL/GenBank/DDBJ whole genome shotgun (WGS) entry which is preliminary data.</text>
</comment>
<keyword evidence="3 8" id="KW-0808">Transferase</keyword>
<organism evidence="10 11">
    <name type="scientific">Pseudanabaena cinerea FACHB-1277</name>
    <dbReference type="NCBI Taxonomy" id="2949581"/>
    <lineage>
        <taxon>Bacteria</taxon>
        <taxon>Bacillati</taxon>
        <taxon>Cyanobacteriota</taxon>
        <taxon>Cyanophyceae</taxon>
        <taxon>Pseudanabaenales</taxon>
        <taxon>Pseudanabaenaceae</taxon>
        <taxon>Pseudanabaena</taxon>
        <taxon>Pseudanabaena cinerea</taxon>
    </lineage>
</organism>
<dbReference type="PANTHER" id="PTHR38686:SF1">
    <property type="entry name" value="APOLIPOPROTEIN N-ACYLTRANSFERASE"/>
    <property type="match status" value="1"/>
</dbReference>
<evidence type="ECO:0000313" key="10">
    <source>
        <dbReference type="EMBL" id="MBD2151459.1"/>
    </source>
</evidence>
<keyword evidence="7 8" id="KW-0012">Acyltransferase</keyword>
<reference evidence="10" key="1">
    <citation type="journal article" date="2015" name="ISME J.">
        <title>Draft Genome Sequence of Streptomyces incarnatus NRRL8089, which Produces the Nucleoside Antibiotic Sinefungin.</title>
        <authorList>
            <person name="Oshima K."/>
            <person name="Hattori M."/>
            <person name="Shimizu H."/>
            <person name="Fukuda K."/>
            <person name="Nemoto M."/>
            <person name="Inagaki K."/>
            <person name="Tamura T."/>
        </authorList>
    </citation>
    <scope>NUCLEOTIDE SEQUENCE</scope>
    <source>
        <strain evidence="10">FACHB-1277</strain>
    </source>
</reference>
<feature type="domain" description="CN hydrolase" evidence="9">
    <location>
        <begin position="251"/>
        <end position="502"/>
    </location>
</feature>
<gene>
    <name evidence="8 10" type="primary">lnt</name>
    <name evidence="10" type="ORF">H6F44_15215</name>
</gene>
<evidence type="ECO:0000256" key="6">
    <source>
        <dbReference type="ARBA" id="ARBA00023136"/>
    </source>
</evidence>
<dbReference type="InterPro" id="IPR003010">
    <property type="entry name" value="C-N_Hydrolase"/>
</dbReference>
<dbReference type="Proteomes" id="UP000631421">
    <property type="component" value="Unassembled WGS sequence"/>
</dbReference>
<evidence type="ECO:0000256" key="3">
    <source>
        <dbReference type="ARBA" id="ARBA00022679"/>
    </source>
</evidence>
<evidence type="ECO:0000256" key="1">
    <source>
        <dbReference type="ARBA" id="ARBA00004651"/>
    </source>
</evidence>
<keyword evidence="6 8" id="KW-0472">Membrane</keyword>
<feature type="transmembrane region" description="Helical" evidence="8">
    <location>
        <begin position="81"/>
        <end position="107"/>
    </location>
</feature>
<dbReference type="Gene3D" id="3.60.110.10">
    <property type="entry name" value="Carbon-nitrogen hydrolase"/>
    <property type="match status" value="1"/>
</dbReference>
<dbReference type="Pfam" id="PF00795">
    <property type="entry name" value="CN_hydrolase"/>
    <property type="match status" value="1"/>
</dbReference>
<protein>
    <recommendedName>
        <fullName evidence="8">Apolipoprotein N-acyltransferase</fullName>
        <shortName evidence="8">ALP N-acyltransferase</shortName>
        <ecNumber evidence="8">2.3.1.269</ecNumber>
    </recommendedName>
</protein>
<feature type="transmembrane region" description="Helical" evidence="8">
    <location>
        <begin position="24"/>
        <end position="41"/>
    </location>
</feature>
<sequence length="536" mass="60035">MQNLQNLLFAALGGILMGLTPDPFSQWWWAWVGLVPLWILGQKLKVKAAIAAGAVWGFCYHGMALFWITSVHPLEWMGVPWWSSLAIASLVWLIITTWGAVLSSLWVGAMSLLTHRLNIFSRIVIACAVFSGLEIVWSWGPLYWTALGYTQSPHDLLLLQVSRLSGQQTMTSAIVAFNGLLAETLLQKPWREFMANPRGEVAALRAATSPLGLVKQWRYAIAALLLISTMAIYGTWAMDRDRMASSNGQAIKAGIIQGNFPNPLTVKPKGWEIAVNNYTKGYEKLAQEGAEMIVTPETALSFLYPDYNPRRVPFDRMVEKYRVPVWLGGFGKTRNPNTEDVNNYTNTLFLIDGSNQILGRYDKVRLVPIGEYIPFKPILGSLIRRLSPLRGEVEAGSSEQLVDTPWGRFIVGICYESAYPATFRFQTAAGGRLILSASNNAHFAAYMSAQHHAQDVARAIESDRWAVRATNTGYSGFVDPNGRTVWLSDVNTYETHLQKVYLRDTKTLYVLWGDWLTPLLCLVSLAILLRNKIERQ</sequence>
<evidence type="ECO:0000313" key="11">
    <source>
        <dbReference type="Proteomes" id="UP000631421"/>
    </source>
</evidence>
<dbReference type="InterPro" id="IPR045378">
    <property type="entry name" value="LNT_N"/>
</dbReference>
<dbReference type="NCBIfam" id="TIGR00546">
    <property type="entry name" value="lnt"/>
    <property type="match status" value="1"/>
</dbReference>
<comment type="subcellular location">
    <subcellularLocation>
        <location evidence="1 8">Cell membrane</location>
        <topology evidence="1 8">Multi-pass membrane protein</topology>
    </subcellularLocation>
</comment>
<dbReference type="GO" id="GO:0016410">
    <property type="term" value="F:N-acyltransferase activity"/>
    <property type="evidence" value="ECO:0007669"/>
    <property type="project" value="UniProtKB-UniRule"/>
</dbReference>
<dbReference type="GO" id="GO:0042158">
    <property type="term" value="P:lipoprotein biosynthetic process"/>
    <property type="evidence" value="ECO:0007669"/>
    <property type="project" value="UniProtKB-UniRule"/>
</dbReference>
<dbReference type="EC" id="2.3.1.269" evidence="8"/>
<proteinExistence type="inferred from homology"/>
<dbReference type="SUPFAM" id="SSF56317">
    <property type="entry name" value="Carbon-nitrogen hydrolase"/>
    <property type="match status" value="1"/>
</dbReference>